<proteinExistence type="predicted"/>
<sequence>MITKRALGLGAISAVAASFALPFRVERSAEADERRESGERKSFANRRYITPVGSGNRSGTDWQNAATLVDINEMIRLAGPGGTVNLLAGDEPFRITDPIAISRGGVSHAPVKVMGIDSAGAPAKARVVGTRTSPYPTTREDFAAMDRGSDVFRLKAGADHLHFSFLEFQNIGNGAFLVQANIAALTLEDIIATNATRFFERDSNKMCTVTDLKVRRVSVDGFSKSAFRLDQNTSNVVMEDVFGDSMRQDFDNFAEGVDLSGNVHDVVFRRCVMRNSQQTRGPDDFWNGDGFTSELGTHSILFEDCIASGNTDAGFDLKSNNVTLLRCKSYGNAANFKLWGKEKVVMQECVSENPIQYGGNQSPTHITAPWGAKVIVKNCRFTDRNRDATVYHTDANDTVKPPVGSTITVTGSGVNSSGKLSFVDLNSKVFIDGVEQPLDGR</sequence>
<dbReference type="SUPFAM" id="SSF51126">
    <property type="entry name" value="Pectin lyase-like"/>
    <property type="match status" value="2"/>
</dbReference>
<dbReference type="Gene3D" id="2.160.20.10">
    <property type="entry name" value="Single-stranded right-handed beta-helix, Pectin lyase-like"/>
    <property type="match status" value="1"/>
</dbReference>
<name>A0A7Y4LUL5_9BRAD</name>
<dbReference type="RefSeq" id="WP_171578392.1">
    <property type="nucleotide sequence ID" value="NZ_JAAVLX010000002.1"/>
</dbReference>
<dbReference type="AlphaFoldDB" id="A0A7Y4LUL5"/>
<accession>A0A7Y4LUL5</accession>
<comment type="caution">
    <text evidence="3">The sequence shown here is derived from an EMBL/GenBank/DDBJ whole genome shotgun (WGS) entry which is preliminary data.</text>
</comment>
<dbReference type="Proteomes" id="UP000544122">
    <property type="component" value="Unassembled WGS sequence"/>
</dbReference>
<evidence type="ECO:0000313" key="3">
    <source>
        <dbReference type="EMBL" id="NOJ39134.1"/>
    </source>
</evidence>
<evidence type="ECO:0000313" key="4">
    <source>
        <dbReference type="Proteomes" id="UP000544122"/>
    </source>
</evidence>
<dbReference type="Pfam" id="PF13229">
    <property type="entry name" value="Beta_helix"/>
    <property type="match status" value="1"/>
</dbReference>
<protein>
    <recommendedName>
        <fullName evidence="2">Right handed beta helix domain-containing protein</fullName>
    </recommendedName>
</protein>
<dbReference type="InterPro" id="IPR039448">
    <property type="entry name" value="Beta_helix"/>
</dbReference>
<feature type="signal peptide" evidence="1">
    <location>
        <begin position="1"/>
        <end position="20"/>
    </location>
</feature>
<feature type="chain" id="PRO_5031223660" description="Right handed beta helix domain-containing protein" evidence="1">
    <location>
        <begin position="21"/>
        <end position="441"/>
    </location>
</feature>
<dbReference type="EMBL" id="JAAVLX010000002">
    <property type="protein sequence ID" value="NOJ39134.1"/>
    <property type="molecule type" value="Genomic_DNA"/>
</dbReference>
<dbReference type="InterPro" id="IPR012334">
    <property type="entry name" value="Pectin_lyas_fold"/>
</dbReference>
<keyword evidence="1" id="KW-0732">Signal</keyword>
<keyword evidence="4" id="KW-1185">Reference proteome</keyword>
<evidence type="ECO:0000256" key="1">
    <source>
        <dbReference type="SAM" id="SignalP"/>
    </source>
</evidence>
<organism evidence="3 4">
    <name type="scientific">Bradyrhizobium australiense</name>
    <dbReference type="NCBI Taxonomy" id="2721161"/>
    <lineage>
        <taxon>Bacteria</taxon>
        <taxon>Pseudomonadati</taxon>
        <taxon>Pseudomonadota</taxon>
        <taxon>Alphaproteobacteria</taxon>
        <taxon>Hyphomicrobiales</taxon>
        <taxon>Nitrobacteraceae</taxon>
        <taxon>Bradyrhizobium</taxon>
    </lineage>
</organism>
<gene>
    <name evidence="3" type="ORF">HCN58_05870</name>
</gene>
<dbReference type="InterPro" id="IPR011050">
    <property type="entry name" value="Pectin_lyase_fold/virulence"/>
</dbReference>
<evidence type="ECO:0000259" key="2">
    <source>
        <dbReference type="Pfam" id="PF13229"/>
    </source>
</evidence>
<reference evidence="3 4" key="1">
    <citation type="submission" date="2020-03" db="EMBL/GenBank/DDBJ databases">
        <title>Bradyrhizobium diversity isolated from nodules of Indigofera sp.</title>
        <authorList>
            <person name="Klepa M."/>
            <person name="Helene L."/>
            <person name="Hungria M."/>
        </authorList>
    </citation>
    <scope>NUCLEOTIDE SEQUENCE [LARGE SCALE GENOMIC DNA]</scope>
    <source>
        <strain evidence="3 4">WSM 1791</strain>
    </source>
</reference>
<feature type="domain" description="Right handed beta helix" evidence="2">
    <location>
        <begin position="207"/>
        <end position="357"/>
    </location>
</feature>